<keyword evidence="2" id="KW-1185">Reference proteome</keyword>
<dbReference type="AlphaFoldDB" id="A0A1I8IJ65"/>
<feature type="compositionally biased region" description="Acidic residues" evidence="1">
    <location>
        <begin position="30"/>
        <end position="47"/>
    </location>
</feature>
<reference evidence="3" key="1">
    <citation type="submission" date="2016-11" db="UniProtKB">
        <authorList>
            <consortium name="WormBaseParasite"/>
        </authorList>
    </citation>
    <scope>IDENTIFICATION</scope>
</reference>
<dbReference type="WBParaSite" id="maker-uti_cns_0013208-snap-gene-0.4-mRNA-1">
    <property type="protein sequence ID" value="maker-uti_cns_0013208-snap-gene-0.4-mRNA-1"/>
    <property type="gene ID" value="maker-uti_cns_0013208-snap-gene-0.4"/>
</dbReference>
<accession>A0A1I8IJ65</accession>
<feature type="region of interest" description="Disordered" evidence="1">
    <location>
        <begin position="216"/>
        <end position="290"/>
    </location>
</feature>
<dbReference type="Proteomes" id="UP000095280">
    <property type="component" value="Unplaced"/>
</dbReference>
<evidence type="ECO:0000313" key="3">
    <source>
        <dbReference type="WBParaSite" id="maker-uti_cns_0013208-snap-gene-0.4-mRNA-1"/>
    </source>
</evidence>
<feature type="region of interest" description="Disordered" evidence="1">
    <location>
        <begin position="11"/>
        <end position="62"/>
    </location>
</feature>
<feature type="compositionally biased region" description="Basic and acidic residues" evidence="1">
    <location>
        <begin position="19"/>
        <end position="29"/>
    </location>
</feature>
<evidence type="ECO:0000256" key="1">
    <source>
        <dbReference type="SAM" id="MobiDB-lite"/>
    </source>
</evidence>
<proteinExistence type="predicted"/>
<evidence type="ECO:0000313" key="2">
    <source>
        <dbReference type="Proteomes" id="UP000095280"/>
    </source>
</evidence>
<sequence length="290" mass="33683">FYIWVTVYENNSDGDETYEPTRADRLEEQADREESEEEEEEAEDAVDDREAGQTAKYKPRKHDTKVKLVNRGPKLWKVRLTYEQPPSLQCPTGLFAHKVYCLSAKDAKLLYHANRPYGIFLHGFAGKSHDKLIQQTLDECDEIEGYTYNYRFFFCRQIEKLRIWKGEEEPMKDTWYQEVTADELAELEGTGRADVAERAVTTAKLIRQQFQHLRLAKPSRRAPPIDDLPEPARKRCSGSITSSSVEPELPFASNRSPNRVRRHQLQQKQPLLGQHKTQRTLSSERPGKSR</sequence>
<protein>
    <submittedName>
        <fullName evidence="3">FERM domain-containing protein</fullName>
    </submittedName>
</protein>
<name>A0A1I8IJ65_9PLAT</name>
<organism evidence="2 3">
    <name type="scientific">Macrostomum lignano</name>
    <dbReference type="NCBI Taxonomy" id="282301"/>
    <lineage>
        <taxon>Eukaryota</taxon>
        <taxon>Metazoa</taxon>
        <taxon>Spiralia</taxon>
        <taxon>Lophotrochozoa</taxon>
        <taxon>Platyhelminthes</taxon>
        <taxon>Rhabditophora</taxon>
        <taxon>Macrostomorpha</taxon>
        <taxon>Macrostomida</taxon>
        <taxon>Macrostomidae</taxon>
        <taxon>Macrostomum</taxon>
    </lineage>
</organism>